<dbReference type="Pfam" id="PF03372">
    <property type="entry name" value="Exo_endo_phos"/>
    <property type="match status" value="1"/>
</dbReference>
<keyword evidence="1" id="KW-0732">Signal</keyword>
<feature type="domain" description="Endonuclease/exonuclease/phosphatase" evidence="2">
    <location>
        <begin position="299"/>
        <end position="577"/>
    </location>
</feature>
<dbReference type="SUPFAM" id="SSF56219">
    <property type="entry name" value="DNase I-like"/>
    <property type="match status" value="1"/>
</dbReference>
<organism evidence="3 4">
    <name type="scientific">Marinobacter koreensis</name>
    <dbReference type="NCBI Taxonomy" id="335974"/>
    <lineage>
        <taxon>Bacteria</taxon>
        <taxon>Pseudomonadati</taxon>
        <taxon>Pseudomonadota</taxon>
        <taxon>Gammaproteobacteria</taxon>
        <taxon>Pseudomonadales</taxon>
        <taxon>Marinobacteraceae</taxon>
        <taxon>Marinobacter</taxon>
    </lineage>
</organism>
<dbReference type="RefSeq" id="WP_248158365.1">
    <property type="nucleotide sequence ID" value="NZ_JAKZAJ010000004.1"/>
</dbReference>
<keyword evidence="3" id="KW-0255">Endonuclease</keyword>
<proteinExistence type="predicted"/>
<reference evidence="4" key="1">
    <citation type="journal article" date="2019" name="Int. J. Syst. Evol. Microbiol.">
        <title>The Global Catalogue of Microorganisms (GCM) 10K type strain sequencing project: providing services to taxonomists for standard genome sequencing and annotation.</title>
        <authorList>
            <consortium name="The Broad Institute Genomics Platform"/>
            <consortium name="The Broad Institute Genome Sequencing Center for Infectious Disease"/>
            <person name="Wu L."/>
            <person name="Ma J."/>
        </authorList>
    </citation>
    <scope>NUCLEOTIDE SEQUENCE [LARGE SCALE GENOMIC DNA]</scope>
    <source>
        <strain evidence="4">CGMCC 4.1799</strain>
    </source>
</reference>
<dbReference type="CDD" id="cd04486">
    <property type="entry name" value="YhcR_OBF_like"/>
    <property type="match status" value="1"/>
</dbReference>
<dbReference type="NCBIfam" id="NF033681">
    <property type="entry name" value="ExeM_NucH_DNase"/>
    <property type="match status" value="1"/>
</dbReference>
<evidence type="ECO:0000259" key="2">
    <source>
        <dbReference type="Pfam" id="PF03372"/>
    </source>
</evidence>
<dbReference type="InterPro" id="IPR047971">
    <property type="entry name" value="ExeM-like"/>
</dbReference>
<accession>A0ABW0RPQ5</accession>
<dbReference type="EMBL" id="JBHSNL010000006">
    <property type="protein sequence ID" value="MFC5546433.1"/>
    <property type="molecule type" value="Genomic_DNA"/>
</dbReference>
<dbReference type="CDD" id="cd10283">
    <property type="entry name" value="MnuA_DNase1-like"/>
    <property type="match status" value="1"/>
</dbReference>
<evidence type="ECO:0000256" key="1">
    <source>
        <dbReference type="SAM" id="SignalP"/>
    </source>
</evidence>
<sequence length="586" mass="64010">MLFYRVLVAACLIFPGTSAVLAATTPCGDQFTPIHAVQGSGPRSPLEGKRVTVEGILTLDSRNPGGFRGFYLQQADTETDDDPATSEALFVYTRRSAGSPGKRLRVTGIVREFHGLTELADIDSLRVCRDGTMPGAVTLRAEDPDTFKAFENMRVELPTGMTVLDTHNFARYGELVLGSTDAIVPTEYLPPASSTARKLANIHHGQLVLDDGRGVRQPKPLPWPDDPGHGRATVRSGDTLKDLGGILDFRFKRWRLQPLGTPTLATINPRSPPPTRPPGERTVRIVALNLNNFFNGDGQGGGFPTARGARSESEFQQQQKRLVTALSQPDADILALTELENDGYGAASAINQLGRALGPAWDFVRTPGQDGSDAIRTALFYRADRLVPTGRPHRLNSGPFRDWGRPPVAQSFRRPGDQPSLRVVVVHLKSKSCRHATGADRDQSDGQGCFNHRRTREAEAVTKWLNGLAPETGMVGTLVTGDFNSYSREAPLTVFRKHGYRNEVAQRHPCRPGNCDHYTYRFRGLKGSLDHALTSPGLEARVVGAATWLINADEPPALGYRGVAADRVDGPWRSSDHNPVITDLRL</sequence>
<name>A0ABW0RPQ5_9GAMM</name>
<keyword evidence="3" id="KW-0378">Hydrolase</keyword>
<feature type="signal peptide" evidence="1">
    <location>
        <begin position="1"/>
        <end position="22"/>
    </location>
</feature>
<dbReference type="Gene3D" id="3.60.10.10">
    <property type="entry name" value="Endonuclease/exonuclease/phosphatase"/>
    <property type="match status" value="1"/>
</dbReference>
<dbReference type="Proteomes" id="UP001596055">
    <property type="component" value="Unassembled WGS sequence"/>
</dbReference>
<dbReference type="InterPro" id="IPR005135">
    <property type="entry name" value="Endo/exonuclease/phosphatase"/>
</dbReference>
<dbReference type="PANTHER" id="PTHR42834">
    <property type="entry name" value="ENDONUCLEASE/EXONUCLEASE/PHOSPHATASE FAMILY PROTEIN (AFU_ORTHOLOGUE AFUA_3G09210)"/>
    <property type="match status" value="1"/>
</dbReference>
<evidence type="ECO:0000313" key="3">
    <source>
        <dbReference type="EMBL" id="MFC5546433.1"/>
    </source>
</evidence>
<gene>
    <name evidence="3" type="ORF">ACFPQA_15320</name>
</gene>
<comment type="caution">
    <text evidence="3">The sequence shown here is derived from an EMBL/GenBank/DDBJ whole genome shotgun (WGS) entry which is preliminary data.</text>
</comment>
<feature type="chain" id="PRO_5045417710" evidence="1">
    <location>
        <begin position="23"/>
        <end position="586"/>
    </location>
</feature>
<dbReference type="InterPro" id="IPR036691">
    <property type="entry name" value="Endo/exonu/phosph_ase_sf"/>
</dbReference>
<evidence type="ECO:0000313" key="4">
    <source>
        <dbReference type="Proteomes" id="UP001596055"/>
    </source>
</evidence>
<keyword evidence="3" id="KW-0540">Nuclease</keyword>
<dbReference type="GO" id="GO:0004519">
    <property type="term" value="F:endonuclease activity"/>
    <property type="evidence" value="ECO:0007669"/>
    <property type="project" value="UniProtKB-KW"/>
</dbReference>
<dbReference type="PANTHER" id="PTHR42834:SF1">
    <property type="entry name" value="ENDONUCLEASE_EXONUCLEASE_PHOSPHATASE FAMILY PROTEIN (AFU_ORTHOLOGUE AFUA_3G09210)"/>
    <property type="match status" value="1"/>
</dbReference>
<keyword evidence="4" id="KW-1185">Reference proteome</keyword>
<protein>
    <submittedName>
        <fullName evidence="3">ExeM/NucH family extracellular endonuclease</fullName>
    </submittedName>
</protein>